<reference evidence="2" key="1">
    <citation type="journal article" date="2018" name="Antonie Van Leeuwenhoek">
        <title>Proteinivorax hydrogeniformans sp. nov., an anaerobic, haloalkaliphilic bacterium fermenting proteinaceous compounds with high hydrogen production.</title>
        <authorList>
            <person name="Boltyanskaya Y."/>
            <person name="Detkova E."/>
            <person name="Pimenov N."/>
            <person name="Kevbrin V."/>
        </authorList>
    </citation>
    <scope>NUCLEOTIDE SEQUENCE</scope>
    <source>
        <strain evidence="2">Z-710</strain>
    </source>
</reference>
<sequence>MPASTTLPSWFWILFYAVLIITLSISIFCIIRRIYYRRLTIINLLAVITTPFVHFSESLGRPEGINEFEHLFSHLILRNLWAVYVSIGYIFILFWWMLFLKTTFSSKVITKLKKK</sequence>
<keyword evidence="1" id="KW-1133">Transmembrane helix</keyword>
<feature type="transmembrane region" description="Helical" evidence="1">
    <location>
        <begin position="12"/>
        <end position="31"/>
    </location>
</feature>
<dbReference type="EMBL" id="CP159485">
    <property type="protein sequence ID" value="XCI29947.1"/>
    <property type="molecule type" value="Genomic_DNA"/>
</dbReference>
<protein>
    <recommendedName>
        <fullName evidence="3">BlaR1 peptidase M56</fullName>
    </recommendedName>
</protein>
<evidence type="ECO:0008006" key="3">
    <source>
        <dbReference type="Google" id="ProtNLM"/>
    </source>
</evidence>
<keyword evidence="1" id="KW-0812">Transmembrane</keyword>
<evidence type="ECO:0000256" key="1">
    <source>
        <dbReference type="SAM" id="Phobius"/>
    </source>
</evidence>
<organism evidence="2">
    <name type="scientific">Proteinivorax hydrogeniformans</name>
    <dbReference type="NCBI Taxonomy" id="1826727"/>
    <lineage>
        <taxon>Bacteria</taxon>
        <taxon>Bacillati</taxon>
        <taxon>Bacillota</taxon>
        <taxon>Clostridia</taxon>
        <taxon>Eubacteriales</taxon>
        <taxon>Proteinivoracaceae</taxon>
        <taxon>Proteinivorax</taxon>
    </lineage>
</organism>
<name>A0AAU8HX46_9FIRM</name>
<gene>
    <name evidence="2" type="ORF">PRVXH_001300</name>
</gene>
<proteinExistence type="predicted"/>
<keyword evidence="1" id="KW-0472">Membrane</keyword>
<accession>A0AAU8HX46</accession>
<feature type="transmembrane region" description="Helical" evidence="1">
    <location>
        <begin position="76"/>
        <end position="99"/>
    </location>
</feature>
<reference evidence="2" key="2">
    <citation type="submission" date="2024-06" db="EMBL/GenBank/DDBJ databases">
        <authorList>
            <person name="Petrova K.O."/>
            <person name="Toshchakov S.V."/>
            <person name="Boltjanskaja Y.V."/>
            <person name="Kevbrin V.V."/>
        </authorList>
    </citation>
    <scope>NUCLEOTIDE SEQUENCE</scope>
    <source>
        <strain evidence="2">Z-710</strain>
    </source>
</reference>
<evidence type="ECO:0000313" key="2">
    <source>
        <dbReference type="EMBL" id="XCI29947.1"/>
    </source>
</evidence>
<dbReference type="RefSeq" id="WP_353894494.1">
    <property type="nucleotide sequence ID" value="NZ_CP159485.1"/>
</dbReference>
<dbReference type="AlphaFoldDB" id="A0AAU8HX46"/>
<feature type="transmembrane region" description="Helical" evidence="1">
    <location>
        <begin position="38"/>
        <end position="56"/>
    </location>
</feature>